<organism evidence="1 2">
    <name type="scientific">Phyllostomus discolor</name>
    <name type="common">pale spear-nosed bat</name>
    <dbReference type="NCBI Taxonomy" id="89673"/>
    <lineage>
        <taxon>Eukaryota</taxon>
        <taxon>Metazoa</taxon>
        <taxon>Chordata</taxon>
        <taxon>Craniata</taxon>
        <taxon>Vertebrata</taxon>
        <taxon>Euteleostomi</taxon>
        <taxon>Mammalia</taxon>
        <taxon>Eutheria</taxon>
        <taxon>Laurasiatheria</taxon>
        <taxon>Chiroptera</taxon>
        <taxon>Yangochiroptera</taxon>
        <taxon>Phyllostomidae</taxon>
        <taxon>Phyllostominae</taxon>
        <taxon>Phyllostomus</taxon>
    </lineage>
</organism>
<dbReference type="AlphaFoldDB" id="A0A834AN04"/>
<name>A0A834AN04_9CHIR</name>
<evidence type="ECO:0000313" key="2">
    <source>
        <dbReference type="Proteomes" id="UP000664940"/>
    </source>
</evidence>
<comment type="caution">
    <text evidence="1">The sequence shown here is derived from an EMBL/GenBank/DDBJ whole genome shotgun (WGS) entry which is preliminary data.</text>
</comment>
<sequence>MRDTHDGSWLWLRFTSAASGILGRHSDSLADRGGREAGPSGSGRRMLTVALVPAGRGHGRKPQASCPCLRGVMLNVTYLPRFRFSVTGGRTHFMQRSGRESTVSWWKFFLSPLRSVAASPVSLFSAAGRF</sequence>
<dbReference type="EMBL" id="JABVXQ010000004">
    <property type="protein sequence ID" value="KAF6114443.1"/>
    <property type="molecule type" value="Genomic_DNA"/>
</dbReference>
<gene>
    <name evidence="1" type="ORF">HJG60_010443</name>
</gene>
<accession>A0A834AN04</accession>
<reference evidence="1 2" key="1">
    <citation type="journal article" date="2020" name="Nature">
        <title>Six reference-quality genomes reveal evolution of bat adaptations.</title>
        <authorList>
            <person name="Jebb D."/>
            <person name="Huang Z."/>
            <person name="Pippel M."/>
            <person name="Hughes G.M."/>
            <person name="Lavrichenko K."/>
            <person name="Devanna P."/>
            <person name="Winkler S."/>
            <person name="Jermiin L.S."/>
            <person name="Skirmuntt E.C."/>
            <person name="Katzourakis A."/>
            <person name="Burkitt-Gray L."/>
            <person name="Ray D.A."/>
            <person name="Sullivan K.A.M."/>
            <person name="Roscito J.G."/>
            <person name="Kirilenko B.M."/>
            <person name="Davalos L.M."/>
            <person name="Corthals A.P."/>
            <person name="Power M.L."/>
            <person name="Jones G."/>
            <person name="Ransome R.D."/>
            <person name="Dechmann D.K.N."/>
            <person name="Locatelli A.G."/>
            <person name="Puechmaille S.J."/>
            <person name="Fedrigo O."/>
            <person name="Jarvis E.D."/>
            <person name="Hiller M."/>
            <person name="Vernes S.C."/>
            <person name="Myers E.W."/>
            <person name="Teeling E.C."/>
        </authorList>
    </citation>
    <scope>NUCLEOTIDE SEQUENCE [LARGE SCALE GENOMIC DNA]</scope>
    <source>
        <strain evidence="1">Bat1K_MPI-CBG_1</strain>
    </source>
</reference>
<evidence type="ECO:0000313" key="1">
    <source>
        <dbReference type="EMBL" id="KAF6114443.1"/>
    </source>
</evidence>
<dbReference type="Proteomes" id="UP000664940">
    <property type="component" value="Unassembled WGS sequence"/>
</dbReference>
<proteinExistence type="predicted"/>
<protein>
    <submittedName>
        <fullName evidence="1">Uncharacterized protein</fullName>
    </submittedName>
</protein>